<dbReference type="Gene3D" id="3.20.20.100">
    <property type="entry name" value="NADP-dependent oxidoreductase domain"/>
    <property type="match status" value="1"/>
</dbReference>
<dbReference type="CDD" id="cd19071">
    <property type="entry name" value="AKR_AKR1-5-like"/>
    <property type="match status" value="1"/>
</dbReference>
<proteinExistence type="inferred from homology"/>
<dbReference type="InterPro" id="IPR020471">
    <property type="entry name" value="AKR"/>
</dbReference>
<comment type="caution">
    <text evidence="9">The sequence shown here is derived from an EMBL/GenBank/DDBJ whole genome shotgun (WGS) entry which is preliminary data.</text>
</comment>
<evidence type="ECO:0000256" key="3">
    <source>
        <dbReference type="ARBA" id="ARBA00023002"/>
    </source>
</evidence>
<dbReference type="AlphaFoldDB" id="A0A135I104"/>
<gene>
    <name evidence="9" type="ORF">ATN84_05130</name>
</gene>
<evidence type="ECO:0000256" key="6">
    <source>
        <dbReference type="PIRSR" id="PIRSR000097-2"/>
    </source>
</evidence>
<dbReference type="STRING" id="1494590.ATN84_05130"/>
<evidence type="ECO:0000259" key="8">
    <source>
        <dbReference type="Pfam" id="PF00248"/>
    </source>
</evidence>
<reference evidence="9 10" key="1">
    <citation type="submission" date="2015-11" db="EMBL/GenBank/DDBJ databases">
        <title>Draft genome sequence of Paramesorhizobium deserti A-3-E, a strain highly resistant to diverse beta-lactam antibiotics.</title>
        <authorList>
            <person name="Lv R."/>
            <person name="Yang X."/>
            <person name="Fang N."/>
            <person name="Guo J."/>
            <person name="Luo X."/>
            <person name="Peng F."/>
            <person name="Yang R."/>
            <person name="Cui Y."/>
            <person name="Fang C."/>
            <person name="Song Y."/>
        </authorList>
    </citation>
    <scope>NUCLEOTIDE SEQUENCE [LARGE SCALE GENOMIC DNA]</scope>
    <source>
        <strain evidence="9 10">A-3-E</strain>
    </source>
</reference>
<keyword evidence="3" id="KW-0560">Oxidoreductase</keyword>
<sequence>MRPNMHQISELSLHTGRNMPVMGVGTWQLTDDTAGVIDAAIRLGYRMIDTSGDYGTQPGIAEGIKRSGAERSDFYLVTKVEETDDAYEAVGRNLKELQLDYADLMLIHRPPPSGAGEELWRGLIRARQEGLTKDIGVSNYSVDLIDTLIRATGEKPVVNQIEWSPFGHSEKMLRFSRENGIIIQAYCPLTRSKRLNDEKLAGIAARYQKTPAQVMIRWNLQNGTVPLPKANRQDHLQENLDVLDFVIADEDMKELNGLNERYSSLGSLPYA</sequence>
<dbReference type="Pfam" id="PF00248">
    <property type="entry name" value="Aldo_ket_red"/>
    <property type="match status" value="1"/>
</dbReference>
<evidence type="ECO:0000256" key="7">
    <source>
        <dbReference type="PIRSR" id="PIRSR000097-3"/>
    </source>
</evidence>
<dbReference type="PRINTS" id="PR00069">
    <property type="entry name" value="ALDKETRDTASE"/>
</dbReference>
<name>A0A135I104_9HYPH</name>
<dbReference type="GO" id="GO:0016616">
    <property type="term" value="F:oxidoreductase activity, acting on the CH-OH group of donors, NAD or NADP as acceptor"/>
    <property type="evidence" value="ECO:0007669"/>
    <property type="project" value="UniProtKB-ARBA"/>
</dbReference>
<dbReference type="EMBL" id="LNTU01000001">
    <property type="protein sequence ID" value="KXF79117.1"/>
    <property type="molecule type" value="Genomic_DNA"/>
</dbReference>
<feature type="domain" description="NADP-dependent oxidoreductase" evidence="8">
    <location>
        <begin position="22"/>
        <end position="259"/>
    </location>
</feature>
<comment type="catalytic activity">
    <reaction evidence="4">
        <text>hydroxyacetone + NADP(+) = methylglyoxal + NADPH + H(+)</text>
        <dbReference type="Rhea" id="RHEA:27986"/>
        <dbReference type="ChEBI" id="CHEBI:15378"/>
        <dbReference type="ChEBI" id="CHEBI:17158"/>
        <dbReference type="ChEBI" id="CHEBI:27957"/>
        <dbReference type="ChEBI" id="CHEBI:57783"/>
        <dbReference type="ChEBI" id="CHEBI:58349"/>
    </reaction>
</comment>
<dbReference type="Proteomes" id="UP000070107">
    <property type="component" value="Unassembled WGS sequence"/>
</dbReference>
<comment type="similarity">
    <text evidence="1">Belongs to the aldo/keto reductase family.</text>
</comment>
<evidence type="ECO:0000256" key="5">
    <source>
        <dbReference type="PIRSR" id="PIRSR000097-1"/>
    </source>
</evidence>
<dbReference type="SUPFAM" id="SSF51430">
    <property type="entry name" value="NAD(P)-linked oxidoreductase"/>
    <property type="match status" value="1"/>
</dbReference>
<feature type="site" description="Lowers pKa of active site Tyr" evidence="7">
    <location>
        <position position="79"/>
    </location>
</feature>
<dbReference type="PROSITE" id="PS00062">
    <property type="entry name" value="ALDOKETO_REDUCTASE_2"/>
    <property type="match status" value="1"/>
</dbReference>
<evidence type="ECO:0000256" key="2">
    <source>
        <dbReference type="ARBA" id="ARBA00022857"/>
    </source>
</evidence>
<keyword evidence="10" id="KW-1185">Reference proteome</keyword>
<dbReference type="InterPro" id="IPR018170">
    <property type="entry name" value="Aldo/ket_reductase_CS"/>
</dbReference>
<keyword evidence="2" id="KW-0521">NADP</keyword>
<feature type="binding site" evidence="6">
    <location>
        <position position="108"/>
    </location>
    <ligand>
        <name>substrate</name>
    </ligand>
</feature>
<evidence type="ECO:0000313" key="10">
    <source>
        <dbReference type="Proteomes" id="UP000070107"/>
    </source>
</evidence>
<evidence type="ECO:0000313" key="9">
    <source>
        <dbReference type="EMBL" id="KXF79117.1"/>
    </source>
</evidence>
<dbReference type="PANTHER" id="PTHR43827:SF3">
    <property type="entry name" value="NADP-DEPENDENT OXIDOREDUCTASE DOMAIN-CONTAINING PROTEIN"/>
    <property type="match status" value="1"/>
</dbReference>
<protein>
    <submittedName>
        <fullName evidence="9">Aldo/keto reductase</fullName>
    </submittedName>
</protein>
<evidence type="ECO:0000256" key="4">
    <source>
        <dbReference type="ARBA" id="ARBA00049445"/>
    </source>
</evidence>
<accession>A0A135I104</accession>
<dbReference type="InterPro" id="IPR023210">
    <property type="entry name" value="NADP_OxRdtase_dom"/>
</dbReference>
<dbReference type="PIRSF" id="PIRSF000097">
    <property type="entry name" value="AKR"/>
    <property type="match status" value="1"/>
</dbReference>
<feature type="active site" description="Proton donor" evidence="5">
    <location>
        <position position="54"/>
    </location>
</feature>
<dbReference type="FunFam" id="3.20.20.100:FF:000002">
    <property type="entry name" value="2,5-diketo-D-gluconic acid reductase A"/>
    <property type="match status" value="1"/>
</dbReference>
<dbReference type="PANTHER" id="PTHR43827">
    <property type="entry name" value="2,5-DIKETO-D-GLUCONIC ACID REDUCTASE"/>
    <property type="match status" value="1"/>
</dbReference>
<organism evidence="9 10">
    <name type="scientific">Paramesorhizobium deserti</name>
    <dbReference type="NCBI Taxonomy" id="1494590"/>
    <lineage>
        <taxon>Bacteria</taxon>
        <taxon>Pseudomonadati</taxon>
        <taxon>Pseudomonadota</taxon>
        <taxon>Alphaproteobacteria</taxon>
        <taxon>Hyphomicrobiales</taxon>
        <taxon>Phyllobacteriaceae</taxon>
        <taxon>Paramesorhizobium</taxon>
    </lineage>
</organism>
<dbReference type="InterPro" id="IPR036812">
    <property type="entry name" value="NAD(P)_OxRdtase_dom_sf"/>
</dbReference>
<evidence type="ECO:0000256" key="1">
    <source>
        <dbReference type="ARBA" id="ARBA00007905"/>
    </source>
</evidence>